<dbReference type="OrthoDB" id="7427954at2"/>
<feature type="domain" description="HTH marR-type" evidence="4">
    <location>
        <begin position="6"/>
        <end position="140"/>
    </location>
</feature>
<keyword evidence="1" id="KW-0805">Transcription regulation</keyword>
<proteinExistence type="predicted"/>
<keyword evidence="6" id="KW-1185">Reference proteome</keyword>
<evidence type="ECO:0000256" key="3">
    <source>
        <dbReference type="ARBA" id="ARBA00023163"/>
    </source>
</evidence>
<dbReference type="PRINTS" id="PR00598">
    <property type="entry name" value="HTHMARR"/>
</dbReference>
<dbReference type="Proteomes" id="UP000305654">
    <property type="component" value="Unassembled WGS sequence"/>
</dbReference>
<evidence type="ECO:0000256" key="1">
    <source>
        <dbReference type="ARBA" id="ARBA00023015"/>
    </source>
</evidence>
<dbReference type="AlphaFoldDB" id="A0A5R9J9Q3"/>
<dbReference type="SUPFAM" id="SSF46785">
    <property type="entry name" value="Winged helix' DNA-binding domain"/>
    <property type="match status" value="1"/>
</dbReference>
<reference evidence="5 6" key="1">
    <citation type="submission" date="2019-05" db="EMBL/GenBank/DDBJ databases">
        <authorList>
            <person name="Pankratov T."/>
            <person name="Grouzdev D."/>
        </authorList>
    </citation>
    <scope>NUCLEOTIDE SEQUENCE [LARGE SCALE GENOMIC DNA]</scope>
    <source>
        <strain evidence="5 6">KEBCLARHB70R</strain>
    </source>
</reference>
<dbReference type="GO" id="GO:0006950">
    <property type="term" value="P:response to stress"/>
    <property type="evidence" value="ECO:0007669"/>
    <property type="project" value="TreeGrafter"/>
</dbReference>
<evidence type="ECO:0000256" key="2">
    <source>
        <dbReference type="ARBA" id="ARBA00023125"/>
    </source>
</evidence>
<dbReference type="InterPro" id="IPR000835">
    <property type="entry name" value="HTH_MarR-typ"/>
</dbReference>
<name>A0A5R9J9Q3_9PROT</name>
<dbReference type="InterPro" id="IPR036388">
    <property type="entry name" value="WH-like_DNA-bd_sf"/>
</dbReference>
<evidence type="ECO:0000313" key="5">
    <source>
        <dbReference type="EMBL" id="TLU73277.1"/>
    </source>
</evidence>
<dbReference type="PROSITE" id="PS50995">
    <property type="entry name" value="HTH_MARR_2"/>
    <property type="match status" value="1"/>
</dbReference>
<dbReference type="PROSITE" id="PS01117">
    <property type="entry name" value="HTH_MARR_1"/>
    <property type="match status" value="1"/>
</dbReference>
<dbReference type="Pfam" id="PF12802">
    <property type="entry name" value="MarR_2"/>
    <property type="match status" value="1"/>
</dbReference>
<gene>
    <name evidence="5" type="ORF">FE263_07665</name>
</gene>
<dbReference type="InterPro" id="IPR039422">
    <property type="entry name" value="MarR/SlyA-like"/>
</dbReference>
<organism evidence="5 6">
    <name type="scientific">Lichenicoccus roseus</name>
    <dbReference type="NCBI Taxonomy" id="2683649"/>
    <lineage>
        <taxon>Bacteria</taxon>
        <taxon>Pseudomonadati</taxon>
        <taxon>Pseudomonadota</taxon>
        <taxon>Alphaproteobacteria</taxon>
        <taxon>Acetobacterales</taxon>
        <taxon>Acetobacteraceae</taxon>
        <taxon>Lichenicoccus</taxon>
    </lineage>
</organism>
<dbReference type="PANTHER" id="PTHR33164:SF99">
    <property type="entry name" value="MARR FAMILY REGULATORY PROTEIN"/>
    <property type="match status" value="1"/>
</dbReference>
<dbReference type="InterPro" id="IPR036390">
    <property type="entry name" value="WH_DNA-bd_sf"/>
</dbReference>
<keyword evidence="2" id="KW-0238">DNA-binding</keyword>
<dbReference type="Gene3D" id="1.10.10.10">
    <property type="entry name" value="Winged helix-like DNA-binding domain superfamily/Winged helix DNA-binding domain"/>
    <property type="match status" value="1"/>
</dbReference>
<protein>
    <submittedName>
        <fullName evidence="5">Winged helix-turn-helix transcriptional regulator</fullName>
    </submittedName>
</protein>
<accession>A0A5R9J9Q3</accession>
<dbReference type="SMART" id="SM00347">
    <property type="entry name" value="HTH_MARR"/>
    <property type="match status" value="1"/>
</dbReference>
<dbReference type="InterPro" id="IPR023187">
    <property type="entry name" value="Tscrpt_reg_MarR-type_CS"/>
</dbReference>
<dbReference type="GO" id="GO:0003677">
    <property type="term" value="F:DNA binding"/>
    <property type="evidence" value="ECO:0007669"/>
    <property type="project" value="UniProtKB-KW"/>
</dbReference>
<evidence type="ECO:0000259" key="4">
    <source>
        <dbReference type="PROSITE" id="PS50995"/>
    </source>
</evidence>
<dbReference type="EMBL" id="VCDI01000002">
    <property type="protein sequence ID" value="TLU73277.1"/>
    <property type="molecule type" value="Genomic_DNA"/>
</dbReference>
<sequence length="154" mass="16959">MPVGTSRPLGLLLRRVYDVFVAGTYDALALGRYWDIRPSHGAVFRHLEDGGSRVSVIAARAGMTKQSMTYLVEDLAALGYVELAPDPTDGRARLIHLTAKGQALWTEMIRLNGEVEQRLQGNLTATEVAMLRDLLTRLVNGLDKKATADRPMQP</sequence>
<keyword evidence="3" id="KW-0804">Transcription</keyword>
<dbReference type="RefSeq" id="WP_138325358.1">
    <property type="nucleotide sequence ID" value="NZ_VCDI01000002.1"/>
</dbReference>
<comment type="caution">
    <text evidence="5">The sequence shown here is derived from an EMBL/GenBank/DDBJ whole genome shotgun (WGS) entry which is preliminary data.</text>
</comment>
<evidence type="ECO:0000313" key="6">
    <source>
        <dbReference type="Proteomes" id="UP000305654"/>
    </source>
</evidence>
<dbReference type="GO" id="GO:0003700">
    <property type="term" value="F:DNA-binding transcription factor activity"/>
    <property type="evidence" value="ECO:0007669"/>
    <property type="project" value="InterPro"/>
</dbReference>
<dbReference type="PANTHER" id="PTHR33164">
    <property type="entry name" value="TRANSCRIPTIONAL REGULATOR, MARR FAMILY"/>
    <property type="match status" value="1"/>
</dbReference>